<gene>
    <name evidence="1" type="ORF">A0J61_09056</name>
</gene>
<dbReference type="Proteomes" id="UP000093000">
    <property type="component" value="Unassembled WGS sequence"/>
</dbReference>
<sequence length="145" mass="16061">MNERQFNASPIVFPSVSPKLSSTPSKKLPSNEWHEIGIDLPHKRQTILTNLEEPEVGLSSILSTPSAYTLASQRTSQSSQTPSVQSTMPDYLDINVFQDKTPHAQFKLILLKICTTLFGPLAQIISMRFAIVVLIIEGPWGIELA</sequence>
<organism evidence="1 2">
    <name type="scientific">Choanephora cucurbitarum</name>
    <dbReference type="NCBI Taxonomy" id="101091"/>
    <lineage>
        <taxon>Eukaryota</taxon>
        <taxon>Fungi</taxon>
        <taxon>Fungi incertae sedis</taxon>
        <taxon>Mucoromycota</taxon>
        <taxon>Mucoromycotina</taxon>
        <taxon>Mucoromycetes</taxon>
        <taxon>Mucorales</taxon>
        <taxon>Mucorineae</taxon>
        <taxon>Choanephoraceae</taxon>
        <taxon>Choanephoroideae</taxon>
        <taxon>Choanephora</taxon>
    </lineage>
</organism>
<accession>A0A1C7N2H9</accession>
<comment type="caution">
    <text evidence="1">The sequence shown here is derived from an EMBL/GenBank/DDBJ whole genome shotgun (WGS) entry which is preliminary data.</text>
</comment>
<name>A0A1C7N2H9_9FUNG</name>
<dbReference type="EMBL" id="LUGH01000763">
    <property type="protein sequence ID" value="OBZ82896.1"/>
    <property type="molecule type" value="Genomic_DNA"/>
</dbReference>
<protein>
    <submittedName>
        <fullName evidence="1">Uncharacterized protein</fullName>
    </submittedName>
</protein>
<dbReference type="AlphaFoldDB" id="A0A1C7N2H9"/>
<dbReference type="InParanoid" id="A0A1C7N2H9"/>
<evidence type="ECO:0000313" key="1">
    <source>
        <dbReference type="EMBL" id="OBZ82896.1"/>
    </source>
</evidence>
<reference evidence="1 2" key="1">
    <citation type="submission" date="2016-03" db="EMBL/GenBank/DDBJ databases">
        <title>Choanephora cucurbitarum.</title>
        <authorList>
            <person name="Min B."/>
            <person name="Park H."/>
            <person name="Park J.-H."/>
            <person name="Shin H.-D."/>
            <person name="Choi I.-G."/>
        </authorList>
    </citation>
    <scope>NUCLEOTIDE SEQUENCE [LARGE SCALE GENOMIC DNA]</scope>
    <source>
        <strain evidence="1 2">KUS-F28377</strain>
    </source>
</reference>
<proteinExistence type="predicted"/>
<keyword evidence="2" id="KW-1185">Reference proteome</keyword>
<evidence type="ECO:0000313" key="2">
    <source>
        <dbReference type="Proteomes" id="UP000093000"/>
    </source>
</evidence>